<proteinExistence type="predicted"/>
<dbReference type="EMBL" id="KQ085925">
    <property type="protein sequence ID" value="KLO15762.1"/>
    <property type="molecule type" value="Genomic_DNA"/>
</dbReference>
<sequence>MQPHRFLTASRFLSRQKHAIPYRPFRLLSSECRNSPSIDENNSDLDDVIPREPTWSIHELISSYPRPQISSDTLKKLHELSALVPPEEGTPEHTRIRRELEEMVRLVEAVKLVDTSSVQREDGAIPDGRIWPEGVGMVLTKNGAEKEFDGEDGEVGVDLLKYASTTKNGLYIVEADRRKKGNQ</sequence>
<dbReference type="AlphaFoldDB" id="A0A0H2RVV7"/>
<accession>A0A0H2RVV7</accession>
<dbReference type="Proteomes" id="UP000053477">
    <property type="component" value="Unassembled WGS sequence"/>
</dbReference>
<gene>
    <name evidence="1" type="ORF">SCHPADRAFT_902134</name>
</gene>
<evidence type="ECO:0000313" key="1">
    <source>
        <dbReference type="EMBL" id="KLO15762.1"/>
    </source>
</evidence>
<protein>
    <recommendedName>
        <fullName evidence="3">DUF726-domain-containing protein</fullName>
    </recommendedName>
</protein>
<dbReference type="InParanoid" id="A0A0H2RVV7"/>
<name>A0A0H2RVV7_9AGAM</name>
<dbReference type="OrthoDB" id="5522061at2759"/>
<keyword evidence="2" id="KW-1185">Reference proteome</keyword>
<evidence type="ECO:0008006" key="3">
    <source>
        <dbReference type="Google" id="ProtNLM"/>
    </source>
</evidence>
<reference evidence="1 2" key="1">
    <citation type="submission" date="2015-04" db="EMBL/GenBank/DDBJ databases">
        <title>Complete genome sequence of Schizopora paradoxa KUC8140, a cosmopolitan wood degrader in East Asia.</title>
        <authorList>
            <consortium name="DOE Joint Genome Institute"/>
            <person name="Min B."/>
            <person name="Park H."/>
            <person name="Jang Y."/>
            <person name="Kim J.-J."/>
            <person name="Kim K.H."/>
            <person name="Pangilinan J."/>
            <person name="Lipzen A."/>
            <person name="Riley R."/>
            <person name="Grigoriev I.V."/>
            <person name="Spatafora J.W."/>
            <person name="Choi I.-G."/>
        </authorList>
    </citation>
    <scope>NUCLEOTIDE SEQUENCE [LARGE SCALE GENOMIC DNA]</scope>
    <source>
        <strain evidence="1 2">KUC8140</strain>
    </source>
</reference>
<evidence type="ECO:0000313" key="2">
    <source>
        <dbReference type="Proteomes" id="UP000053477"/>
    </source>
</evidence>
<organism evidence="1 2">
    <name type="scientific">Schizopora paradoxa</name>
    <dbReference type="NCBI Taxonomy" id="27342"/>
    <lineage>
        <taxon>Eukaryota</taxon>
        <taxon>Fungi</taxon>
        <taxon>Dikarya</taxon>
        <taxon>Basidiomycota</taxon>
        <taxon>Agaricomycotina</taxon>
        <taxon>Agaricomycetes</taxon>
        <taxon>Hymenochaetales</taxon>
        <taxon>Schizoporaceae</taxon>
        <taxon>Schizopora</taxon>
    </lineage>
</organism>